<gene>
    <name evidence="1" type="ORF">BXYJ_LOCUS3416</name>
</gene>
<sequence>MPKIYFSIHHIKYNGETTLLNNPLKVEIPHDFDLLQSLKHCLFSHKILPDCDLQSVTFTKNGHFLMNDDIPSNGATYEVEVRDEKDVCLDCLVVLNIEDPVNHGYRFQKVTLSRNSTFHDLLQTLTTQKILKSVKHVSIFQNDNEKIFNLSEKCKDRGFYSVSSKNICSVMFNIVFDKNQRFSLLYDSPSTSNAVGQALDSTVEKYLPNIGVYNVEKLVKRKNNNTTQCSVVDKVAHEAVYEVWMVKAKVTCHCQIWLNDRFHKEISVTLDQNTSLSQLPAHIPMDGNVKISKIQYYSEIFDEFVDYFPQVDELFVYNNGRYCLQFTGAVESLHDVS</sequence>
<name>A0A1I7SCB7_BURXY</name>
<evidence type="ECO:0000313" key="1">
    <source>
        <dbReference type="EMBL" id="CAD5214210.1"/>
    </source>
</evidence>
<dbReference type="Proteomes" id="UP000659654">
    <property type="component" value="Unassembled WGS sequence"/>
</dbReference>
<evidence type="ECO:0000313" key="3">
    <source>
        <dbReference type="Proteomes" id="UP000659654"/>
    </source>
</evidence>
<dbReference type="EMBL" id="CAJFDI010000002">
    <property type="protein sequence ID" value="CAD5214210.1"/>
    <property type="molecule type" value="Genomic_DNA"/>
</dbReference>
<reference evidence="1" key="2">
    <citation type="submission" date="2020-09" db="EMBL/GenBank/DDBJ databases">
        <authorList>
            <person name="Kikuchi T."/>
        </authorList>
    </citation>
    <scope>NUCLEOTIDE SEQUENCE</scope>
    <source>
        <strain evidence="1">Ka4C1</strain>
    </source>
</reference>
<dbReference type="OrthoDB" id="10517362at2759"/>
<protein>
    <submittedName>
        <fullName evidence="1">(pine wood nematode) hypothetical protein</fullName>
    </submittedName>
</protein>
<dbReference type="Proteomes" id="UP000095284">
    <property type="component" value="Unplaced"/>
</dbReference>
<proteinExistence type="predicted"/>
<evidence type="ECO:0000313" key="4">
    <source>
        <dbReference type="WBParaSite" id="BXY_1066800.1"/>
    </source>
</evidence>
<keyword evidence="3" id="KW-1185">Reference proteome</keyword>
<accession>A0A1I7SCB7</accession>
<dbReference type="Proteomes" id="UP000582659">
    <property type="component" value="Unassembled WGS sequence"/>
</dbReference>
<dbReference type="AlphaFoldDB" id="A0A1I7SCB7"/>
<reference evidence="4" key="1">
    <citation type="submission" date="2016-11" db="UniProtKB">
        <authorList>
            <consortium name="WormBaseParasite"/>
        </authorList>
    </citation>
    <scope>IDENTIFICATION</scope>
</reference>
<organism evidence="2 4">
    <name type="scientific">Bursaphelenchus xylophilus</name>
    <name type="common">Pinewood nematode worm</name>
    <name type="synonym">Aphelenchoides xylophilus</name>
    <dbReference type="NCBI Taxonomy" id="6326"/>
    <lineage>
        <taxon>Eukaryota</taxon>
        <taxon>Metazoa</taxon>
        <taxon>Ecdysozoa</taxon>
        <taxon>Nematoda</taxon>
        <taxon>Chromadorea</taxon>
        <taxon>Rhabditida</taxon>
        <taxon>Tylenchina</taxon>
        <taxon>Tylenchomorpha</taxon>
        <taxon>Aphelenchoidea</taxon>
        <taxon>Aphelenchoididae</taxon>
        <taxon>Bursaphelenchus</taxon>
    </lineage>
</organism>
<evidence type="ECO:0000313" key="2">
    <source>
        <dbReference type="Proteomes" id="UP000095284"/>
    </source>
</evidence>
<dbReference type="WBParaSite" id="BXY_1066800.1">
    <property type="protein sequence ID" value="BXY_1066800.1"/>
    <property type="gene ID" value="BXY_1066800"/>
</dbReference>
<dbReference type="EMBL" id="CAJFCV020000002">
    <property type="protein sequence ID" value="CAG9094404.1"/>
    <property type="molecule type" value="Genomic_DNA"/>
</dbReference>